<accession>A0AAV7GQU3</accession>
<gene>
    <name evidence="2" type="ORF">IEQ34_013797</name>
</gene>
<proteinExistence type="predicted"/>
<name>A0AAV7GQU3_DENCH</name>
<evidence type="ECO:0000313" key="2">
    <source>
        <dbReference type="EMBL" id="KAH0458482.1"/>
    </source>
</evidence>
<sequence length="80" mass="8704">MVGQNSGVSWLSGRTPTSVGGWTELRRWSAAGWKSGGGRGGVWWQESSHSSLSFLPYLLASFSSLLFFSALLAWALSHEK</sequence>
<keyword evidence="1" id="KW-0812">Transmembrane</keyword>
<dbReference type="AlphaFoldDB" id="A0AAV7GQU3"/>
<dbReference type="EMBL" id="JAGFBR010000012">
    <property type="protein sequence ID" value="KAH0458482.1"/>
    <property type="molecule type" value="Genomic_DNA"/>
</dbReference>
<keyword evidence="1" id="KW-1133">Transmembrane helix</keyword>
<evidence type="ECO:0000256" key="1">
    <source>
        <dbReference type="SAM" id="Phobius"/>
    </source>
</evidence>
<keyword evidence="1" id="KW-0472">Membrane</keyword>
<keyword evidence="3" id="KW-1185">Reference proteome</keyword>
<organism evidence="2 3">
    <name type="scientific">Dendrobium chrysotoxum</name>
    <name type="common">Orchid</name>
    <dbReference type="NCBI Taxonomy" id="161865"/>
    <lineage>
        <taxon>Eukaryota</taxon>
        <taxon>Viridiplantae</taxon>
        <taxon>Streptophyta</taxon>
        <taxon>Embryophyta</taxon>
        <taxon>Tracheophyta</taxon>
        <taxon>Spermatophyta</taxon>
        <taxon>Magnoliopsida</taxon>
        <taxon>Liliopsida</taxon>
        <taxon>Asparagales</taxon>
        <taxon>Orchidaceae</taxon>
        <taxon>Epidendroideae</taxon>
        <taxon>Malaxideae</taxon>
        <taxon>Dendrobiinae</taxon>
        <taxon>Dendrobium</taxon>
    </lineage>
</organism>
<dbReference type="Proteomes" id="UP000775213">
    <property type="component" value="Unassembled WGS sequence"/>
</dbReference>
<reference evidence="2 3" key="1">
    <citation type="journal article" date="2021" name="Hortic Res">
        <title>Chromosome-scale assembly of the Dendrobium chrysotoxum genome enhances the understanding of orchid evolution.</title>
        <authorList>
            <person name="Zhang Y."/>
            <person name="Zhang G.Q."/>
            <person name="Zhang D."/>
            <person name="Liu X.D."/>
            <person name="Xu X.Y."/>
            <person name="Sun W.H."/>
            <person name="Yu X."/>
            <person name="Zhu X."/>
            <person name="Wang Z.W."/>
            <person name="Zhao X."/>
            <person name="Zhong W.Y."/>
            <person name="Chen H."/>
            <person name="Yin W.L."/>
            <person name="Huang T."/>
            <person name="Niu S.C."/>
            <person name="Liu Z.J."/>
        </authorList>
    </citation>
    <scope>NUCLEOTIDE SEQUENCE [LARGE SCALE GENOMIC DNA]</scope>
    <source>
        <strain evidence="2">Lindl</strain>
    </source>
</reference>
<evidence type="ECO:0000313" key="3">
    <source>
        <dbReference type="Proteomes" id="UP000775213"/>
    </source>
</evidence>
<protein>
    <submittedName>
        <fullName evidence="2">Uncharacterized protein</fullName>
    </submittedName>
</protein>
<feature type="transmembrane region" description="Helical" evidence="1">
    <location>
        <begin position="54"/>
        <end position="76"/>
    </location>
</feature>
<comment type="caution">
    <text evidence="2">The sequence shown here is derived from an EMBL/GenBank/DDBJ whole genome shotgun (WGS) entry which is preliminary data.</text>
</comment>